<accession>A0ABV3K869</accession>
<name>A0ABV3K869_9MICC</name>
<sequence length="237" mass="26493">MHGAGTGERLGPERPVPYGEAQVLQGRRPGGWQLGRDRHGEAELDMRWDELFEDMEAQLEQAHVRTVEQEAVETARAELSRLSLLERLAAHRERPVRLRPTRGDTLEGVLADVGAGWVVVRERHLQHLVPLHSVAWWEGLPRRFEVLPERSTIRRLGMGHVLRALSTARVHVRVLLQDPAGQGELEGTLDAVGQDFFDVAVHPEDEFRRRRAVTAVRTVGFSAVALVSSLDTGSDAL</sequence>
<comment type="caution">
    <text evidence="1">The sequence shown here is derived from an EMBL/GenBank/DDBJ whole genome shotgun (WGS) entry which is preliminary data.</text>
</comment>
<organism evidence="1 2">
    <name type="scientific">Kocuria salsicia</name>
    <dbReference type="NCBI Taxonomy" id="664639"/>
    <lineage>
        <taxon>Bacteria</taxon>
        <taxon>Bacillati</taxon>
        <taxon>Actinomycetota</taxon>
        <taxon>Actinomycetes</taxon>
        <taxon>Micrococcales</taxon>
        <taxon>Micrococcaceae</taxon>
        <taxon>Kocuria</taxon>
    </lineage>
</organism>
<dbReference type="Proteomes" id="UP001553031">
    <property type="component" value="Unassembled WGS sequence"/>
</dbReference>
<evidence type="ECO:0000313" key="2">
    <source>
        <dbReference type="Proteomes" id="UP001553031"/>
    </source>
</evidence>
<dbReference type="EMBL" id="JBFBLL010000001">
    <property type="protein sequence ID" value="MEV8156601.1"/>
    <property type="molecule type" value="Genomic_DNA"/>
</dbReference>
<proteinExistence type="predicted"/>
<gene>
    <name evidence="1" type="ORF">AB0O96_00070</name>
</gene>
<evidence type="ECO:0000313" key="1">
    <source>
        <dbReference type="EMBL" id="MEV8156601.1"/>
    </source>
</evidence>
<protein>
    <submittedName>
        <fullName evidence="1">Uncharacterized protein</fullName>
    </submittedName>
</protein>
<dbReference type="RefSeq" id="WP_244944691.1">
    <property type="nucleotide sequence ID" value="NZ_BAAARF010000003.1"/>
</dbReference>
<keyword evidence="2" id="KW-1185">Reference proteome</keyword>
<reference evidence="1 2" key="1">
    <citation type="submission" date="2024-06" db="EMBL/GenBank/DDBJ databases">
        <title>The Natural Products Discovery Center: Release of the First 8490 Sequenced Strains for Exploring Actinobacteria Biosynthetic Diversity.</title>
        <authorList>
            <person name="Kalkreuter E."/>
            <person name="Kautsar S.A."/>
            <person name="Yang D."/>
            <person name="Bader C.D."/>
            <person name="Teijaro C.N."/>
            <person name="Fluegel L."/>
            <person name="Davis C.M."/>
            <person name="Simpson J.R."/>
            <person name="Lauterbach L."/>
            <person name="Steele A.D."/>
            <person name="Gui C."/>
            <person name="Meng S."/>
            <person name="Li G."/>
            <person name="Viehrig K."/>
            <person name="Ye F."/>
            <person name="Su P."/>
            <person name="Kiefer A.F."/>
            <person name="Nichols A."/>
            <person name="Cepeda A.J."/>
            <person name="Yan W."/>
            <person name="Fan B."/>
            <person name="Jiang Y."/>
            <person name="Adhikari A."/>
            <person name="Zheng C.-J."/>
            <person name="Schuster L."/>
            <person name="Cowan T.M."/>
            <person name="Smanski M.J."/>
            <person name="Chevrette M.G."/>
            <person name="De Carvalho L.P.S."/>
            <person name="Shen B."/>
        </authorList>
    </citation>
    <scope>NUCLEOTIDE SEQUENCE [LARGE SCALE GENOMIC DNA]</scope>
    <source>
        <strain evidence="1 2">NPDC079179</strain>
    </source>
</reference>